<feature type="non-terminal residue" evidence="4">
    <location>
        <position position="1"/>
    </location>
</feature>
<dbReference type="GO" id="GO:0008270">
    <property type="term" value="F:zinc ion binding"/>
    <property type="evidence" value="ECO:0007669"/>
    <property type="project" value="UniProtKB-KW"/>
</dbReference>
<protein>
    <recommendedName>
        <fullName evidence="3">CCHC-type domain-containing protein</fullName>
    </recommendedName>
</protein>
<evidence type="ECO:0000256" key="2">
    <source>
        <dbReference type="SAM" id="MobiDB-lite"/>
    </source>
</evidence>
<reference evidence="4 5" key="1">
    <citation type="submission" date="2016-03" db="EMBL/GenBank/DDBJ databases">
        <title>Cyphomyrmex costatus WGS genome.</title>
        <authorList>
            <person name="Nygaard S."/>
            <person name="Hu H."/>
            <person name="Boomsma J."/>
            <person name="Zhang G."/>
        </authorList>
    </citation>
    <scope>NUCLEOTIDE SEQUENCE [LARGE SCALE GENOMIC DNA]</scope>
    <source>
        <strain evidence="4">MS0001</strain>
        <tissue evidence="4">Whole body</tissue>
    </source>
</reference>
<dbReference type="EMBL" id="KQ976784">
    <property type="protein sequence ID" value="KYN08307.1"/>
    <property type="molecule type" value="Genomic_DNA"/>
</dbReference>
<keyword evidence="1" id="KW-0862">Zinc</keyword>
<accession>A0A151IQ80</accession>
<dbReference type="Proteomes" id="UP000078542">
    <property type="component" value="Unassembled WGS sequence"/>
</dbReference>
<feature type="region of interest" description="Disordered" evidence="2">
    <location>
        <begin position="227"/>
        <end position="253"/>
    </location>
</feature>
<evidence type="ECO:0000259" key="3">
    <source>
        <dbReference type="PROSITE" id="PS50158"/>
    </source>
</evidence>
<dbReference type="InterPro" id="IPR036875">
    <property type="entry name" value="Znf_CCHC_sf"/>
</dbReference>
<sequence>KRKPPRSAAVQITASDGASYADTLRLAKSKINIGELGITEIKPRRAKTGALLLEISGPDNELKADELASKLEEVFQEKEDIRISRPTKSTELRLVGLDDSTSSMDILLAITSQTECNQADVKIGPIRQSRNRMGSTLIKCPITTANKLIDQKKLLIGWSIVRIVPLPVRRLQCHKCWDLGHVRAECKSSKDRSKACYRCGREDHLILLCPNEARCVICEEHGTPSNHRMGGPSCDPTKRGLPRRPTTSGVKAIPPLRGNQRRAHHLLVGHTSFRNRFVWISLHSRRIRREQRCLQLSPRVYLLGRWI</sequence>
<dbReference type="InterPro" id="IPR001878">
    <property type="entry name" value="Znf_CCHC"/>
</dbReference>
<feature type="domain" description="CCHC-type" evidence="3">
    <location>
        <begin position="196"/>
        <end position="211"/>
    </location>
</feature>
<evidence type="ECO:0000313" key="5">
    <source>
        <dbReference type="Proteomes" id="UP000078542"/>
    </source>
</evidence>
<organism evidence="4 5">
    <name type="scientific">Cyphomyrmex costatus</name>
    <dbReference type="NCBI Taxonomy" id="456900"/>
    <lineage>
        <taxon>Eukaryota</taxon>
        <taxon>Metazoa</taxon>
        <taxon>Ecdysozoa</taxon>
        <taxon>Arthropoda</taxon>
        <taxon>Hexapoda</taxon>
        <taxon>Insecta</taxon>
        <taxon>Pterygota</taxon>
        <taxon>Neoptera</taxon>
        <taxon>Endopterygota</taxon>
        <taxon>Hymenoptera</taxon>
        <taxon>Apocrita</taxon>
        <taxon>Aculeata</taxon>
        <taxon>Formicoidea</taxon>
        <taxon>Formicidae</taxon>
        <taxon>Myrmicinae</taxon>
        <taxon>Cyphomyrmex</taxon>
    </lineage>
</organism>
<dbReference type="SUPFAM" id="SSF57756">
    <property type="entry name" value="Retrovirus zinc finger-like domains"/>
    <property type="match status" value="1"/>
</dbReference>
<evidence type="ECO:0000256" key="1">
    <source>
        <dbReference type="PROSITE-ProRule" id="PRU00047"/>
    </source>
</evidence>
<keyword evidence="1" id="KW-0863">Zinc-finger</keyword>
<dbReference type="Gene3D" id="4.10.60.10">
    <property type="entry name" value="Zinc finger, CCHC-type"/>
    <property type="match status" value="1"/>
</dbReference>
<gene>
    <name evidence="4" type="ORF">ALC62_00711</name>
</gene>
<evidence type="ECO:0000313" key="4">
    <source>
        <dbReference type="EMBL" id="KYN08307.1"/>
    </source>
</evidence>
<dbReference type="AlphaFoldDB" id="A0A151IQ80"/>
<keyword evidence="5" id="KW-1185">Reference proteome</keyword>
<dbReference type="PROSITE" id="PS50158">
    <property type="entry name" value="ZF_CCHC"/>
    <property type="match status" value="1"/>
</dbReference>
<name>A0A151IQ80_9HYME</name>
<dbReference type="GO" id="GO:0003676">
    <property type="term" value="F:nucleic acid binding"/>
    <property type="evidence" value="ECO:0007669"/>
    <property type="project" value="InterPro"/>
</dbReference>
<keyword evidence="1" id="KW-0479">Metal-binding</keyword>
<proteinExistence type="predicted"/>
<dbReference type="SMART" id="SM00343">
    <property type="entry name" value="ZnF_C2HC"/>
    <property type="match status" value="2"/>
</dbReference>
<dbReference type="STRING" id="456900.A0A151IQ80"/>